<keyword evidence="6" id="KW-1185">Reference proteome</keyword>
<dbReference type="AlphaFoldDB" id="A0A1L3Q432"/>
<dbReference type="InterPro" id="IPR002871">
    <property type="entry name" value="NIF_FeS_clus_asmbl_NifU_N"/>
</dbReference>
<dbReference type="RefSeq" id="WP_072562040.1">
    <property type="nucleotide sequence ID" value="NZ_CP017921.1"/>
</dbReference>
<evidence type="ECO:0000313" key="3">
    <source>
        <dbReference type="EMBL" id="APH39618.1"/>
    </source>
</evidence>
<dbReference type="Gene3D" id="3.30.300.130">
    <property type="entry name" value="Fe-S cluster assembly (FSCA)"/>
    <property type="match status" value="1"/>
</dbReference>
<evidence type="ECO:0000259" key="1">
    <source>
        <dbReference type="Pfam" id="PF01592"/>
    </source>
</evidence>
<organism evidence="3 6">
    <name type="scientific">Methanohalophilus halophilus</name>
    <dbReference type="NCBI Taxonomy" id="2177"/>
    <lineage>
        <taxon>Archaea</taxon>
        <taxon>Methanobacteriati</taxon>
        <taxon>Methanobacteriota</taxon>
        <taxon>Stenosarchaea group</taxon>
        <taxon>Methanomicrobia</taxon>
        <taxon>Methanosarcinales</taxon>
        <taxon>Methanosarcinaceae</taxon>
        <taxon>Methanohalophilus</taxon>
    </lineage>
</organism>
<evidence type="ECO:0000313" key="5">
    <source>
        <dbReference type="EMBL" id="SDW33126.1"/>
    </source>
</evidence>
<name>A0A1L3Q432_9EURY</name>
<dbReference type="Proteomes" id="UP000198669">
    <property type="component" value="Unassembled WGS sequence"/>
</dbReference>
<dbReference type="Proteomes" id="UP000186879">
    <property type="component" value="Chromosome"/>
</dbReference>
<dbReference type="SUPFAM" id="SSF117916">
    <property type="entry name" value="Fe-S cluster assembly (FSCA) domain-like"/>
    <property type="match status" value="1"/>
</dbReference>
<dbReference type="InterPro" id="IPR034904">
    <property type="entry name" value="FSCA_dom_sf"/>
</dbReference>
<dbReference type="GO" id="GO:0016226">
    <property type="term" value="P:iron-sulfur cluster assembly"/>
    <property type="evidence" value="ECO:0007669"/>
    <property type="project" value="InterPro"/>
</dbReference>
<dbReference type="EMBL" id="RJJG01000004">
    <property type="protein sequence ID" value="RNI09045.1"/>
    <property type="molecule type" value="Genomic_DNA"/>
</dbReference>
<dbReference type="Proteomes" id="UP000267921">
    <property type="component" value="Unassembled WGS sequence"/>
</dbReference>
<evidence type="ECO:0000259" key="2">
    <source>
        <dbReference type="Pfam" id="PF01883"/>
    </source>
</evidence>
<sequence>MRKSEVFDVKFPYSEKVLDHFKNPRNVGKIEKPDGKGLEGSAACGDMVAVYLNVNPETLVIEDIKFESYGCASNIATASIITEMAKGKTLEEAKNISWKQATEELGGLPTVKAHCSVLAVEGLRAAIRDYEEKHGLVSEKETTTEEVVRRRLKHVMNPMAGLDIIRTELVTKIEVKEGSVRILIDLPSDHQFASAIKEDILEKVESLWDIEEVEVVFTE</sequence>
<accession>A0A1L3Q432</accession>
<dbReference type="STRING" id="2177.BHR79_09080"/>
<reference evidence="3 6" key="1">
    <citation type="submission" date="2016-10" db="EMBL/GenBank/DDBJ databases">
        <title>Methanohalophilus halophilus.</title>
        <authorList>
            <person name="L'haridon S."/>
        </authorList>
    </citation>
    <scope>NUCLEOTIDE SEQUENCE [LARGE SCALE GENOMIC DNA]</scope>
    <source>
        <strain evidence="3 6">Z-7982</strain>
    </source>
</reference>
<dbReference type="CDD" id="cd06664">
    <property type="entry name" value="IscU_like"/>
    <property type="match status" value="1"/>
</dbReference>
<dbReference type="Pfam" id="PF01592">
    <property type="entry name" value="NifU_N"/>
    <property type="match status" value="1"/>
</dbReference>
<reference evidence="4 8" key="3">
    <citation type="submission" date="2018-10" db="EMBL/GenBank/DDBJ databases">
        <title>Cultivation of a novel Methanohalophilus strain from Kebrit Deep of the Red Sea and a genomic comparison of members of the genus Methanohalophilus.</title>
        <authorList>
            <person name="Guan Y."/>
            <person name="Ngugi D.K."/>
            <person name="Stingl U."/>
        </authorList>
    </citation>
    <scope>NUCLEOTIDE SEQUENCE [LARGE SCALE GENOMIC DNA]</scope>
    <source>
        <strain evidence="4 8">DSM 3094</strain>
    </source>
</reference>
<protein>
    <submittedName>
        <fullName evidence="4">DUF59 domain-containing protein</fullName>
    </submittedName>
    <submittedName>
        <fullName evidence="3">Iron-sulfur cluster assembly scaffold protein</fullName>
    </submittedName>
    <submittedName>
        <fullName evidence="5">NifU homolog involved in Fe-S cluster formation</fullName>
    </submittedName>
</protein>
<feature type="domain" description="NIF system FeS cluster assembly NifU N-terminal" evidence="1">
    <location>
        <begin position="13"/>
        <end position="134"/>
    </location>
</feature>
<dbReference type="Gene3D" id="3.90.1010.10">
    <property type="match status" value="1"/>
</dbReference>
<reference evidence="5 7" key="2">
    <citation type="submission" date="2016-10" db="EMBL/GenBank/DDBJ databases">
        <authorList>
            <person name="de Groot N.N."/>
        </authorList>
    </citation>
    <scope>NUCLEOTIDE SEQUENCE [LARGE SCALE GENOMIC DNA]</scope>
    <source>
        <strain evidence="5 7">Z-7982</strain>
    </source>
</reference>
<dbReference type="PANTHER" id="PTHR10093">
    <property type="entry name" value="IRON-SULFUR CLUSTER ASSEMBLY ENZYME NIFU HOMOLOG"/>
    <property type="match status" value="1"/>
</dbReference>
<proteinExistence type="predicted"/>
<dbReference type="EMBL" id="FNMU01000002">
    <property type="protein sequence ID" value="SDW33126.1"/>
    <property type="molecule type" value="Genomic_DNA"/>
</dbReference>
<dbReference type="GO" id="GO:0051536">
    <property type="term" value="F:iron-sulfur cluster binding"/>
    <property type="evidence" value="ECO:0007669"/>
    <property type="project" value="InterPro"/>
</dbReference>
<feature type="domain" description="MIP18 family-like" evidence="2">
    <location>
        <begin position="145"/>
        <end position="215"/>
    </location>
</feature>
<dbReference type="Pfam" id="PF01883">
    <property type="entry name" value="FeS_assembly_P"/>
    <property type="match status" value="1"/>
</dbReference>
<evidence type="ECO:0000313" key="4">
    <source>
        <dbReference type="EMBL" id="RNI09045.1"/>
    </source>
</evidence>
<dbReference type="EMBL" id="CP017921">
    <property type="protein sequence ID" value="APH39618.1"/>
    <property type="molecule type" value="Genomic_DNA"/>
</dbReference>
<evidence type="ECO:0000313" key="8">
    <source>
        <dbReference type="Proteomes" id="UP000267921"/>
    </source>
</evidence>
<gene>
    <name evidence="3" type="ORF">BHR79_09080</name>
    <name evidence="4" type="ORF">EFE40_06185</name>
    <name evidence="5" type="ORF">SAMN04515625_0726</name>
</gene>
<dbReference type="InterPro" id="IPR002744">
    <property type="entry name" value="MIP18-like"/>
</dbReference>
<dbReference type="GeneID" id="30583920"/>
<dbReference type="GO" id="GO:0005506">
    <property type="term" value="F:iron ion binding"/>
    <property type="evidence" value="ECO:0007669"/>
    <property type="project" value="InterPro"/>
</dbReference>
<dbReference type="SUPFAM" id="SSF82649">
    <property type="entry name" value="SufE/NifU"/>
    <property type="match status" value="1"/>
</dbReference>
<evidence type="ECO:0000313" key="7">
    <source>
        <dbReference type="Proteomes" id="UP000198669"/>
    </source>
</evidence>
<evidence type="ECO:0000313" key="6">
    <source>
        <dbReference type="Proteomes" id="UP000186879"/>
    </source>
</evidence>
<dbReference type="KEGG" id="mhaz:BHR79_09080"/>